<reference evidence="2 3" key="1">
    <citation type="journal article" date="2008" name="Science">
        <title>The Physcomitrella genome reveals evolutionary insights into the conquest of land by plants.</title>
        <authorList>
            <person name="Rensing S."/>
            <person name="Lang D."/>
            <person name="Zimmer A."/>
            <person name="Terry A."/>
            <person name="Salamov A."/>
            <person name="Shapiro H."/>
            <person name="Nishiyama T."/>
            <person name="Perroud P.-F."/>
            <person name="Lindquist E."/>
            <person name="Kamisugi Y."/>
            <person name="Tanahashi T."/>
            <person name="Sakakibara K."/>
            <person name="Fujita T."/>
            <person name="Oishi K."/>
            <person name="Shin-I T."/>
            <person name="Kuroki Y."/>
            <person name="Toyoda A."/>
            <person name="Suzuki Y."/>
            <person name="Hashimoto A."/>
            <person name="Yamaguchi K."/>
            <person name="Sugano A."/>
            <person name="Kohara Y."/>
            <person name="Fujiyama A."/>
            <person name="Anterola A."/>
            <person name="Aoki S."/>
            <person name="Ashton N."/>
            <person name="Barbazuk W.B."/>
            <person name="Barker E."/>
            <person name="Bennetzen J."/>
            <person name="Bezanilla M."/>
            <person name="Blankenship R."/>
            <person name="Cho S.H."/>
            <person name="Dutcher S."/>
            <person name="Estelle M."/>
            <person name="Fawcett J.A."/>
            <person name="Gundlach H."/>
            <person name="Hanada K."/>
            <person name="Heyl A."/>
            <person name="Hicks K.A."/>
            <person name="Hugh J."/>
            <person name="Lohr M."/>
            <person name="Mayer K."/>
            <person name="Melkozernov A."/>
            <person name="Murata T."/>
            <person name="Nelson D."/>
            <person name="Pils B."/>
            <person name="Prigge M."/>
            <person name="Reiss B."/>
            <person name="Renner T."/>
            <person name="Rombauts S."/>
            <person name="Rushton P."/>
            <person name="Sanderfoot A."/>
            <person name="Schween G."/>
            <person name="Shiu S.-H."/>
            <person name="Stueber K."/>
            <person name="Theodoulou F.L."/>
            <person name="Tu H."/>
            <person name="Van de Peer Y."/>
            <person name="Verrier P.J."/>
            <person name="Waters E."/>
            <person name="Wood A."/>
            <person name="Yang L."/>
            <person name="Cove D."/>
            <person name="Cuming A."/>
            <person name="Hasebe M."/>
            <person name="Lucas S."/>
            <person name="Mishler D.B."/>
            <person name="Reski R."/>
            <person name="Grigoriev I."/>
            <person name="Quatrano R.S."/>
            <person name="Boore J.L."/>
        </authorList>
    </citation>
    <scope>NUCLEOTIDE SEQUENCE [LARGE SCALE GENOMIC DNA]</scope>
    <source>
        <strain evidence="2 3">cv. Gransden 2004</strain>
    </source>
</reference>
<dbReference type="EnsemblPlants" id="Pp3c21_7180V3.2">
    <property type="protein sequence ID" value="PAC:32916675.CDS.1"/>
    <property type="gene ID" value="Pp3c21_7180"/>
</dbReference>
<protein>
    <submittedName>
        <fullName evidence="2">Uncharacterized protein</fullName>
    </submittedName>
</protein>
<feature type="region of interest" description="Disordered" evidence="1">
    <location>
        <begin position="1"/>
        <end position="39"/>
    </location>
</feature>
<organism evidence="2 3">
    <name type="scientific">Physcomitrium patens</name>
    <name type="common">Spreading-leaved earth moss</name>
    <name type="synonym">Physcomitrella patens</name>
    <dbReference type="NCBI Taxonomy" id="3218"/>
    <lineage>
        <taxon>Eukaryota</taxon>
        <taxon>Viridiplantae</taxon>
        <taxon>Streptophyta</taxon>
        <taxon>Embryophyta</taxon>
        <taxon>Bryophyta</taxon>
        <taxon>Bryophytina</taxon>
        <taxon>Bryopsida</taxon>
        <taxon>Funariidae</taxon>
        <taxon>Funariales</taxon>
        <taxon>Funariaceae</taxon>
        <taxon>Physcomitrium</taxon>
    </lineage>
</organism>
<dbReference type="Proteomes" id="UP000006727">
    <property type="component" value="Chromosome 21"/>
</dbReference>
<dbReference type="AlphaFoldDB" id="A0A7I4ERK3"/>
<name>A0A7I4ERK3_PHYPA</name>
<reference evidence="2" key="3">
    <citation type="submission" date="2020-12" db="UniProtKB">
        <authorList>
            <consortium name="EnsemblPlants"/>
        </authorList>
    </citation>
    <scope>IDENTIFICATION</scope>
</reference>
<accession>A0A7I4ERK3</accession>
<evidence type="ECO:0000313" key="3">
    <source>
        <dbReference type="Proteomes" id="UP000006727"/>
    </source>
</evidence>
<evidence type="ECO:0000256" key="1">
    <source>
        <dbReference type="SAM" id="MobiDB-lite"/>
    </source>
</evidence>
<proteinExistence type="predicted"/>
<dbReference type="EMBL" id="ABEU02000021">
    <property type="status" value="NOT_ANNOTATED_CDS"/>
    <property type="molecule type" value="Genomic_DNA"/>
</dbReference>
<dbReference type="Gramene" id="Pp3c21_7180V3.2">
    <property type="protein sequence ID" value="PAC:32916675.CDS.1"/>
    <property type="gene ID" value="Pp3c21_7180"/>
</dbReference>
<sequence length="113" mass="12607">MWDIHIGTRRPQLSPGCRHPASVDQGYLRGRRGGGIHAGGARDRVRRLQGRDGLLSREELLGHGRGHHRREANAGPRVSRNGHREDGGCGDSRQHRLAACSRKSRLQARRRDA</sequence>
<feature type="region of interest" description="Disordered" evidence="1">
    <location>
        <begin position="58"/>
        <end position="113"/>
    </location>
</feature>
<keyword evidence="3" id="KW-1185">Reference proteome</keyword>
<reference evidence="2 3" key="2">
    <citation type="journal article" date="2018" name="Plant J.">
        <title>The Physcomitrella patens chromosome-scale assembly reveals moss genome structure and evolution.</title>
        <authorList>
            <person name="Lang D."/>
            <person name="Ullrich K.K."/>
            <person name="Murat F."/>
            <person name="Fuchs J."/>
            <person name="Jenkins J."/>
            <person name="Haas F.B."/>
            <person name="Piednoel M."/>
            <person name="Gundlach H."/>
            <person name="Van Bel M."/>
            <person name="Meyberg R."/>
            <person name="Vives C."/>
            <person name="Morata J."/>
            <person name="Symeonidi A."/>
            <person name="Hiss M."/>
            <person name="Muchero W."/>
            <person name="Kamisugi Y."/>
            <person name="Saleh O."/>
            <person name="Blanc G."/>
            <person name="Decker E.L."/>
            <person name="van Gessel N."/>
            <person name="Grimwood J."/>
            <person name="Hayes R.D."/>
            <person name="Graham S.W."/>
            <person name="Gunter L.E."/>
            <person name="McDaniel S.F."/>
            <person name="Hoernstein S.N.W."/>
            <person name="Larsson A."/>
            <person name="Li F.W."/>
            <person name="Perroud P.F."/>
            <person name="Phillips J."/>
            <person name="Ranjan P."/>
            <person name="Rokshar D.S."/>
            <person name="Rothfels C.J."/>
            <person name="Schneider L."/>
            <person name="Shu S."/>
            <person name="Stevenson D.W."/>
            <person name="Thummler F."/>
            <person name="Tillich M."/>
            <person name="Villarreal Aguilar J.C."/>
            <person name="Widiez T."/>
            <person name="Wong G.K."/>
            <person name="Wymore A."/>
            <person name="Zhang Y."/>
            <person name="Zimmer A.D."/>
            <person name="Quatrano R.S."/>
            <person name="Mayer K.F.X."/>
            <person name="Goodstein D."/>
            <person name="Casacuberta J.M."/>
            <person name="Vandepoele K."/>
            <person name="Reski R."/>
            <person name="Cuming A.C."/>
            <person name="Tuskan G.A."/>
            <person name="Maumus F."/>
            <person name="Salse J."/>
            <person name="Schmutz J."/>
            <person name="Rensing S.A."/>
        </authorList>
    </citation>
    <scope>NUCLEOTIDE SEQUENCE [LARGE SCALE GENOMIC DNA]</scope>
    <source>
        <strain evidence="2 3">cv. Gransden 2004</strain>
    </source>
</reference>
<evidence type="ECO:0000313" key="2">
    <source>
        <dbReference type="EnsemblPlants" id="PAC:32916675.CDS.1"/>
    </source>
</evidence>
<feature type="compositionally biased region" description="Basic residues" evidence="1">
    <location>
        <begin position="102"/>
        <end position="113"/>
    </location>
</feature>